<evidence type="ECO:0000313" key="3">
    <source>
        <dbReference type="Proteomes" id="UP001152795"/>
    </source>
</evidence>
<dbReference type="SUPFAM" id="SSF52540">
    <property type="entry name" value="P-loop containing nucleoside triphosphate hydrolases"/>
    <property type="match status" value="1"/>
</dbReference>
<accession>A0A6S7GIA2</accession>
<dbReference type="InterPro" id="IPR048422">
    <property type="entry name" value="NOA1/YqeH-like_C"/>
</dbReference>
<evidence type="ECO:0000259" key="1">
    <source>
        <dbReference type="Pfam" id="PF21516"/>
    </source>
</evidence>
<dbReference type="OrthoDB" id="1696305at2759"/>
<organism evidence="2 3">
    <name type="scientific">Paramuricea clavata</name>
    <name type="common">Red gorgonian</name>
    <name type="synonym">Violescent sea-whip</name>
    <dbReference type="NCBI Taxonomy" id="317549"/>
    <lineage>
        <taxon>Eukaryota</taxon>
        <taxon>Metazoa</taxon>
        <taxon>Cnidaria</taxon>
        <taxon>Anthozoa</taxon>
        <taxon>Octocorallia</taxon>
        <taxon>Malacalcyonacea</taxon>
        <taxon>Plexauridae</taxon>
        <taxon>Paramuricea</taxon>
    </lineage>
</organism>
<name>A0A6S7GIA2_PARCT</name>
<dbReference type="PANTHER" id="PTHR46406">
    <property type="entry name" value="NITRIC OXIDE-ASSOCIATED PROTEIN 1"/>
    <property type="match status" value="1"/>
</dbReference>
<proteinExistence type="predicted"/>
<dbReference type="Pfam" id="PF21516">
    <property type="entry name" value="YqeH-like_C"/>
    <property type="match status" value="1"/>
</dbReference>
<feature type="domain" description="NOA1/YqeH-like C-terminal" evidence="1">
    <location>
        <begin position="518"/>
        <end position="618"/>
    </location>
</feature>
<protein>
    <submittedName>
        <fullName evidence="2">Nitric oxide-associated 1</fullName>
    </submittedName>
</protein>
<gene>
    <name evidence="2" type="ORF">PACLA_8A001236</name>
</gene>
<comment type="caution">
    <text evidence="2">The sequence shown here is derived from an EMBL/GenBank/DDBJ whole genome shotgun (WGS) entry which is preliminary data.</text>
</comment>
<keyword evidence="3" id="KW-1185">Reference proteome</keyword>
<dbReference type="EMBL" id="CACRXK020001892">
    <property type="protein sequence ID" value="CAB3991648.1"/>
    <property type="molecule type" value="Genomic_DNA"/>
</dbReference>
<dbReference type="AlphaFoldDB" id="A0A6S7GIA2"/>
<evidence type="ECO:0000313" key="2">
    <source>
        <dbReference type="EMBL" id="CAB3991648.1"/>
    </source>
</evidence>
<sequence>MFGITASSLARAVCYLRRVNRNICLERSCWSKILARNWSQFQASHFGNYYDARVYKRWFKLCCCLSDKHEFIRDENKIISEYTDGRIAVGSNENTANLINDSTQKTTHQGILPHTEFLGIEVFPEIFDQLPPKCTGCGAILQSQNENKPGFIPESRNPSLSRNSEENSFMPEIICTRCFSVKHYNKDAPPLVLPETISNFLTHISRRKALILYVIDVMDIPGSFAEDLLKIVGETKHIILVCNKIDRLPVDGHPRHQIQRVKKIMSDEAMKFGLQNANVRDVSVISARNGFGILDLVRTINKHWQKNSDMYLVGCNNSGKTTLFNILVDLFTASRHSDNMLQRGSVSPSAGTTLSLLRYPVTKHRFLRLQDRLKSGYSEIRSKENLKEVDVSDEVIDKQMTKYRNIEERVQNVSTAVSPYRLQFVTRKQDHQHDDLSWLYDTPGLYSKNQITHLLTNQELKLLNPTLWFVPRTVILRPGKVLFLGGLARLDYLDVKWMSQADHGKEEEVPKASQSIFFTIFASPNLPIHVTSLETADGLYDKHAGNELLKVPSGGKTRMEEFPELSGRVFKLTGVDWKRSVADVILSNIGWIAVTAGSGSIVTLKAYTPNGAGLYLREPALLPTSVRQRGRRGVPYMGYVNRNMYQGTRKRSPALTKYFTEQNLGTSQWMKIAEKKRKQQRALLKFDKTRYHSKLRIGFSARSNPARYLPDYGHEESPLERDAIEMQQIENCSSGRVK</sequence>
<dbReference type="PANTHER" id="PTHR46406:SF1">
    <property type="entry name" value="NITRIC OXIDE-ASSOCIATED PROTEIN 1"/>
    <property type="match status" value="1"/>
</dbReference>
<dbReference type="InterPro" id="IPR052807">
    <property type="entry name" value="Mito_transl_resp_regulator"/>
</dbReference>
<dbReference type="Gene3D" id="3.40.50.300">
    <property type="entry name" value="P-loop containing nucleotide triphosphate hydrolases"/>
    <property type="match status" value="1"/>
</dbReference>
<reference evidence="2" key="1">
    <citation type="submission" date="2020-04" db="EMBL/GenBank/DDBJ databases">
        <authorList>
            <person name="Alioto T."/>
            <person name="Alioto T."/>
            <person name="Gomez Garrido J."/>
        </authorList>
    </citation>
    <scope>NUCLEOTIDE SEQUENCE</scope>
    <source>
        <strain evidence="2">A484AB</strain>
    </source>
</reference>
<dbReference type="Proteomes" id="UP001152795">
    <property type="component" value="Unassembled WGS sequence"/>
</dbReference>
<dbReference type="InterPro" id="IPR027417">
    <property type="entry name" value="P-loop_NTPase"/>
</dbReference>
<dbReference type="CDD" id="cd01855">
    <property type="entry name" value="YqeH"/>
    <property type="match status" value="1"/>
</dbReference>